<keyword evidence="2" id="KW-1185">Reference proteome</keyword>
<sequence length="82" mass="9354">MSMCRVKSQNTGSPSCPALLVVVGQALLNSKVFGTACQPNKRQLENYIYQQQKKVYKAVNYWCTNLDSDNYVDLFKNVKKLM</sequence>
<evidence type="ECO:0000313" key="2">
    <source>
        <dbReference type="Proteomes" id="UP000828390"/>
    </source>
</evidence>
<accession>A0A9D3Y5D1</accession>
<dbReference type="Proteomes" id="UP000828390">
    <property type="component" value="Unassembled WGS sequence"/>
</dbReference>
<proteinExistence type="predicted"/>
<protein>
    <submittedName>
        <fullName evidence="1">Uncharacterized protein</fullName>
    </submittedName>
</protein>
<gene>
    <name evidence="1" type="ORF">DPMN_081059</name>
</gene>
<evidence type="ECO:0000313" key="1">
    <source>
        <dbReference type="EMBL" id="KAH3693620.1"/>
    </source>
</evidence>
<name>A0A9D3Y5D1_DREPO</name>
<reference evidence="1" key="1">
    <citation type="journal article" date="2019" name="bioRxiv">
        <title>The Genome of the Zebra Mussel, Dreissena polymorpha: A Resource for Invasive Species Research.</title>
        <authorList>
            <person name="McCartney M.A."/>
            <person name="Auch B."/>
            <person name="Kono T."/>
            <person name="Mallez S."/>
            <person name="Zhang Y."/>
            <person name="Obille A."/>
            <person name="Becker A."/>
            <person name="Abrahante J.E."/>
            <person name="Garbe J."/>
            <person name="Badalamenti J.P."/>
            <person name="Herman A."/>
            <person name="Mangelson H."/>
            <person name="Liachko I."/>
            <person name="Sullivan S."/>
            <person name="Sone E.D."/>
            <person name="Koren S."/>
            <person name="Silverstein K.A.T."/>
            <person name="Beckman K.B."/>
            <person name="Gohl D.M."/>
        </authorList>
    </citation>
    <scope>NUCLEOTIDE SEQUENCE</scope>
    <source>
        <strain evidence="1">Duluth1</strain>
        <tissue evidence="1">Whole animal</tissue>
    </source>
</reference>
<dbReference type="AlphaFoldDB" id="A0A9D3Y5D1"/>
<comment type="caution">
    <text evidence="1">The sequence shown here is derived from an EMBL/GenBank/DDBJ whole genome shotgun (WGS) entry which is preliminary data.</text>
</comment>
<organism evidence="1 2">
    <name type="scientific">Dreissena polymorpha</name>
    <name type="common">Zebra mussel</name>
    <name type="synonym">Mytilus polymorpha</name>
    <dbReference type="NCBI Taxonomy" id="45954"/>
    <lineage>
        <taxon>Eukaryota</taxon>
        <taxon>Metazoa</taxon>
        <taxon>Spiralia</taxon>
        <taxon>Lophotrochozoa</taxon>
        <taxon>Mollusca</taxon>
        <taxon>Bivalvia</taxon>
        <taxon>Autobranchia</taxon>
        <taxon>Heteroconchia</taxon>
        <taxon>Euheterodonta</taxon>
        <taxon>Imparidentia</taxon>
        <taxon>Neoheterodontei</taxon>
        <taxon>Myida</taxon>
        <taxon>Dreissenoidea</taxon>
        <taxon>Dreissenidae</taxon>
        <taxon>Dreissena</taxon>
    </lineage>
</organism>
<reference evidence="1" key="2">
    <citation type="submission" date="2020-11" db="EMBL/GenBank/DDBJ databases">
        <authorList>
            <person name="McCartney M.A."/>
            <person name="Auch B."/>
            <person name="Kono T."/>
            <person name="Mallez S."/>
            <person name="Becker A."/>
            <person name="Gohl D.M."/>
            <person name="Silverstein K.A.T."/>
            <person name="Koren S."/>
            <person name="Bechman K.B."/>
            <person name="Herman A."/>
            <person name="Abrahante J.E."/>
            <person name="Garbe J."/>
        </authorList>
    </citation>
    <scope>NUCLEOTIDE SEQUENCE</scope>
    <source>
        <strain evidence="1">Duluth1</strain>
        <tissue evidence="1">Whole animal</tissue>
    </source>
</reference>
<dbReference type="EMBL" id="JAIWYP010000016">
    <property type="protein sequence ID" value="KAH3693620.1"/>
    <property type="molecule type" value="Genomic_DNA"/>
</dbReference>